<accession>A0ABS4Z2J6</accession>
<protein>
    <submittedName>
        <fullName evidence="2">Uncharacterized protein</fullName>
    </submittedName>
</protein>
<dbReference type="EMBL" id="JAGIOB010000001">
    <property type="protein sequence ID" value="MBP2415267.1"/>
    <property type="molecule type" value="Genomic_DNA"/>
</dbReference>
<proteinExistence type="predicted"/>
<keyword evidence="3" id="KW-1185">Reference proteome</keyword>
<dbReference type="Proteomes" id="UP000758168">
    <property type="component" value="Unassembled WGS sequence"/>
</dbReference>
<evidence type="ECO:0000256" key="1">
    <source>
        <dbReference type="SAM" id="MobiDB-lite"/>
    </source>
</evidence>
<sequence length="62" mass="6739">MERPSARPPRPEVERSLTDRVDLHEPFRRSVTPAPAPTARAGDGVVRTDPRADEPRAGAPLG</sequence>
<feature type="region of interest" description="Disordered" evidence="1">
    <location>
        <begin position="1"/>
        <end position="62"/>
    </location>
</feature>
<reference evidence="2 3" key="1">
    <citation type="submission" date="2021-03" db="EMBL/GenBank/DDBJ databases">
        <title>Sequencing the genomes of 1000 actinobacteria strains.</title>
        <authorList>
            <person name="Klenk H.-P."/>
        </authorList>
    </citation>
    <scope>NUCLEOTIDE SEQUENCE [LARGE SCALE GENOMIC DNA]</scope>
    <source>
        <strain evidence="2 3">DSM 12936</strain>
    </source>
</reference>
<name>A0ABS4Z2J6_9ACTN</name>
<feature type="compositionally biased region" description="Basic and acidic residues" evidence="1">
    <location>
        <begin position="46"/>
        <end position="56"/>
    </location>
</feature>
<evidence type="ECO:0000313" key="2">
    <source>
        <dbReference type="EMBL" id="MBP2415267.1"/>
    </source>
</evidence>
<evidence type="ECO:0000313" key="3">
    <source>
        <dbReference type="Proteomes" id="UP000758168"/>
    </source>
</evidence>
<gene>
    <name evidence="2" type="ORF">JOF54_000189</name>
</gene>
<feature type="compositionally biased region" description="Basic and acidic residues" evidence="1">
    <location>
        <begin position="1"/>
        <end position="28"/>
    </location>
</feature>
<comment type="caution">
    <text evidence="2">The sequence shown here is derived from an EMBL/GenBank/DDBJ whole genome shotgun (WGS) entry which is preliminary data.</text>
</comment>
<organism evidence="2 3">
    <name type="scientific">Microlunatus capsulatus</name>
    <dbReference type="NCBI Taxonomy" id="99117"/>
    <lineage>
        <taxon>Bacteria</taxon>
        <taxon>Bacillati</taxon>
        <taxon>Actinomycetota</taxon>
        <taxon>Actinomycetes</taxon>
        <taxon>Propionibacteriales</taxon>
        <taxon>Propionibacteriaceae</taxon>
        <taxon>Microlunatus</taxon>
    </lineage>
</organism>